<accession>W4K2K3</accession>
<dbReference type="InParanoid" id="W4K2K3"/>
<dbReference type="RefSeq" id="XP_009548582.1">
    <property type="nucleotide sequence ID" value="XM_009550287.1"/>
</dbReference>
<dbReference type="KEGG" id="hir:HETIRDRAFT_453050"/>
<protein>
    <submittedName>
        <fullName evidence="2">Uncharacterized protein</fullName>
    </submittedName>
</protein>
<gene>
    <name evidence="2" type="ORF">HETIRDRAFT_453050</name>
</gene>
<evidence type="ECO:0000313" key="2">
    <source>
        <dbReference type="EMBL" id="ETW80058.1"/>
    </source>
</evidence>
<evidence type="ECO:0000313" key="3">
    <source>
        <dbReference type="Proteomes" id="UP000030671"/>
    </source>
</evidence>
<feature type="region of interest" description="Disordered" evidence="1">
    <location>
        <begin position="80"/>
        <end position="106"/>
    </location>
</feature>
<reference evidence="2 3" key="1">
    <citation type="journal article" date="2012" name="New Phytol.">
        <title>Insight into trade-off between wood decay and parasitism from the genome of a fungal forest pathogen.</title>
        <authorList>
            <person name="Olson A."/>
            <person name="Aerts A."/>
            <person name="Asiegbu F."/>
            <person name="Belbahri L."/>
            <person name="Bouzid O."/>
            <person name="Broberg A."/>
            <person name="Canback B."/>
            <person name="Coutinho P.M."/>
            <person name="Cullen D."/>
            <person name="Dalman K."/>
            <person name="Deflorio G."/>
            <person name="van Diepen L.T."/>
            <person name="Dunand C."/>
            <person name="Duplessis S."/>
            <person name="Durling M."/>
            <person name="Gonthier P."/>
            <person name="Grimwood J."/>
            <person name="Fossdal C.G."/>
            <person name="Hansson D."/>
            <person name="Henrissat B."/>
            <person name="Hietala A."/>
            <person name="Himmelstrand K."/>
            <person name="Hoffmeister D."/>
            <person name="Hogberg N."/>
            <person name="James T.Y."/>
            <person name="Karlsson M."/>
            <person name="Kohler A."/>
            <person name="Kues U."/>
            <person name="Lee Y.H."/>
            <person name="Lin Y.C."/>
            <person name="Lind M."/>
            <person name="Lindquist E."/>
            <person name="Lombard V."/>
            <person name="Lucas S."/>
            <person name="Lunden K."/>
            <person name="Morin E."/>
            <person name="Murat C."/>
            <person name="Park J."/>
            <person name="Raffaello T."/>
            <person name="Rouze P."/>
            <person name="Salamov A."/>
            <person name="Schmutz J."/>
            <person name="Solheim H."/>
            <person name="Stahlberg J."/>
            <person name="Velez H."/>
            <person name="de Vries R.P."/>
            <person name="Wiebenga A."/>
            <person name="Woodward S."/>
            <person name="Yakovlev I."/>
            <person name="Garbelotto M."/>
            <person name="Martin F."/>
            <person name="Grigoriev I.V."/>
            <person name="Stenlid J."/>
        </authorList>
    </citation>
    <scope>NUCLEOTIDE SEQUENCE [LARGE SCALE GENOMIC DNA]</scope>
    <source>
        <strain evidence="2 3">TC 32-1</strain>
    </source>
</reference>
<sequence>MLSAFESLDSGAASEGGSRNRDGHRREDRAGSNAGADERRVALDINTQAAPPAACSVVGDVARLVPPGLSHGRTLLRRCASSRSGSPRSLRKLWTSEDSRERSVEEPTLRRVVLMYQFPRAGQGRDEY</sequence>
<keyword evidence="3" id="KW-1185">Reference proteome</keyword>
<feature type="compositionally biased region" description="Basic and acidic residues" evidence="1">
    <location>
        <begin position="94"/>
        <end position="106"/>
    </location>
</feature>
<dbReference type="GeneID" id="20676338"/>
<name>W4K2K3_HETIT</name>
<proteinExistence type="predicted"/>
<dbReference type="Proteomes" id="UP000030671">
    <property type="component" value="Unassembled WGS sequence"/>
</dbReference>
<evidence type="ECO:0000256" key="1">
    <source>
        <dbReference type="SAM" id="MobiDB-lite"/>
    </source>
</evidence>
<dbReference type="AlphaFoldDB" id="W4K2K3"/>
<feature type="region of interest" description="Disordered" evidence="1">
    <location>
        <begin position="1"/>
        <end position="45"/>
    </location>
</feature>
<dbReference type="HOGENOM" id="CLU_1959859_0_0_1"/>
<organism evidence="2 3">
    <name type="scientific">Heterobasidion irregulare (strain TC 32-1)</name>
    <dbReference type="NCBI Taxonomy" id="747525"/>
    <lineage>
        <taxon>Eukaryota</taxon>
        <taxon>Fungi</taxon>
        <taxon>Dikarya</taxon>
        <taxon>Basidiomycota</taxon>
        <taxon>Agaricomycotina</taxon>
        <taxon>Agaricomycetes</taxon>
        <taxon>Russulales</taxon>
        <taxon>Bondarzewiaceae</taxon>
        <taxon>Heterobasidion</taxon>
        <taxon>Heterobasidion annosum species complex</taxon>
    </lineage>
</organism>
<dbReference type="EMBL" id="KI925460">
    <property type="protein sequence ID" value="ETW80058.1"/>
    <property type="molecule type" value="Genomic_DNA"/>
</dbReference>
<feature type="compositionally biased region" description="Basic and acidic residues" evidence="1">
    <location>
        <begin position="18"/>
        <end position="42"/>
    </location>
</feature>